<dbReference type="Gene3D" id="3.30.250.20">
    <property type="entry name" value="L1 transposable element, C-terminal domain"/>
    <property type="match status" value="1"/>
</dbReference>
<proteinExistence type="predicted"/>
<evidence type="ECO:0000313" key="2">
    <source>
        <dbReference type="Proteomes" id="UP001295444"/>
    </source>
</evidence>
<sequence>SRTATLPTDYAGVKRLADLSATMLRRRKALHQVTATHRNNNIRYYWGYPTKLLVIKDGTLTFLHTPEE</sequence>
<evidence type="ECO:0000313" key="1">
    <source>
        <dbReference type="EMBL" id="CAH2247012.1"/>
    </source>
</evidence>
<feature type="non-terminal residue" evidence="1">
    <location>
        <position position="68"/>
    </location>
</feature>
<feature type="non-terminal residue" evidence="1">
    <location>
        <position position="1"/>
    </location>
</feature>
<name>A0AAD1RB42_PELCU</name>
<protein>
    <submittedName>
        <fullName evidence="1">Uncharacterized protein</fullName>
    </submittedName>
</protein>
<gene>
    <name evidence="1" type="ORF">PECUL_23A027860</name>
</gene>
<keyword evidence="2" id="KW-1185">Reference proteome</keyword>
<dbReference type="EMBL" id="OW240913">
    <property type="protein sequence ID" value="CAH2247012.1"/>
    <property type="molecule type" value="Genomic_DNA"/>
</dbReference>
<dbReference type="AlphaFoldDB" id="A0AAD1RB42"/>
<reference evidence="1" key="1">
    <citation type="submission" date="2022-03" db="EMBL/GenBank/DDBJ databases">
        <authorList>
            <person name="Alioto T."/>
            <person name="Alioto T."/>
            <person name="Gomez Garrido J."/>
        </authorList>
    </citation>
    <scope>NUCLEOTIDE SEQUENCE</scope>
</reference>
<accession>A0AAD1RB42</accession>
<dbReference type="Proteomes" id="UP001295444">
    <property type="component" value="Chromosome 02"/>
</dbReference>
<organism evidence="1 2">
    <name type="scientific">Pelobates cultripes</name>
    <name type="common">Western spadefoot toad</name>
    <dbReference type="NCBI Taxonomy" id="61616"/>
    <lineage>
        <taxon>Eukaryota</taxon>
        <taxon>Metazoa</taxon>
        <taxon>Chordata</taxon>
        <taxon>Craniata</taxon>
        <taxon>Vertebrata</taxon>
        <taxon>Euteleostomi</taxon>
        <taxon>Amphibia</taxon>
        <taxon>Batrachia</taxon>
        <taxon>Anura</taxon>
        <taxon>Pelobatoidea</taxon>
        <taxon>Pelobatidae</taxon>
        <taxon>Pelobates</taxon>
    </lineage>
</organism>
<dbReference type="InterPro" id="IPR042566">
    <property type="entry name" value="L1_C"/>
</dbReference>